<comment type="caution">
    <text evidence="2">The sequence shown here is derived from an EMBL/GenBank/DDBJ whole genome shotgun (WGS) entry which is preliminary data.</text>
</comment>
<reference evidence="2 3" key="1">
    <citation type="submission" date="2022-06" db="EMBL/GenBank/DDBJ databases">
        <title>Sequencing the genomes of 1000 actinobacteria strains.</title>
        <authorList>
            <person name="Klenk H.-P."/>
        </authorList>
    </citation>
    <scope>NUCLEOTIDE SEQUENCE [LARGE SCALE GENOMIC DNA]</scope>
    <source>
        <strain evidence="2 3">DSM 44170</strain>
    </source>
</reference>
<dbReference type="Proteomes" id="UP001320766">
    <property type="component" value="Unassembled WGS sequence"/>
</dbReference>
<evidence type="ECO:0000313" key="2">
    <source>
        <dbReference type="EMBL" id="MCP2347791.1"/>
    </source>
</evidence>
<accession>A0ABT1K1B6</accession>
<proteinExistence type="predicted"/>
<dbReference type="EMBL" id="JAMZEC010000001">
    <property type="protein sequence ID" value="MCP2347791.1"/>
    <property type="molecule type" value="Genomic_DNA"/>
</dbReference>
<name>A0ABT1K1B6_9ACTN</name>
<sequence length="36" mass="4100">MEVPGQRSTSDGASGRRLRAQYRATPETYTIRNMEL</sequence>
<gene>
    <name evidence="2" type="ORF">HD595_003913</name>
</gene>
<evidence type="ECO:0000313" key="3">
    <source>
        <dbReference type="Proteomes" id="UP001320766"/>
    </source>
</evidence>
<feature type="compositionally biased region" description="Polar residues" evidence="1">
    <location>
        <begin position="1"/>
        <end position="12"/>
    </location>
</feature>
<keyword evidence="3" id="KW-1185">Reference proteome</keyword>
<protein>
    <submittedName>
        <fullName evidence="2">Uncharacterized protein</fullName>
    </submittedName>
</protein>
<feature type="region of interest" description="Disordered" evidence="1">
    <location>
        <begin position="1"/>
        <end position="24"/>
    </location>
</feature>
<evidence type="ECO:0000256" key="1">
    <source>
        <dbReference type="SAM" id="MobiDB-lite"/>
    </source>
</evidence>
<organism evidence="2 3">
    <name type="scientific">Nonomuraea roseoviolacea subsp. carminata</name>
    <dbReference type="NCBI Taxonomy" id="160689"/>
    <lineage>
        <taxon>Bacteria</taxon>
        <taxon>Bacillati</taxon>
        <taxon>Actinomycetota</taxon>
        <taxon>Actinomycetes</taxon>
        <taxon>Streptosporangiales</taxon>
        <taxon>Streptosporangiaceae</taxon>
        <taxon>Nonomuraea</taxon>
    </lineage>
</organism>